<dbReference type="SUPFAM" id="SSF46955">
    <property type="entry name" value="Putative DNA-binding domain"/>
    <property type="match status" value="1"/>
</dbReference>
<dbReference type="InterPro" id="IPR047057">
    <property type="entry name" value="MerR_fam"/>
</dbReference>
<evidence type="ECO:0000256" key="5">
    <source>
        <dbReference type="ARBA" id="ARBA00023125"/>
    </source>
</evidence>
<evidence type="ECO:0000259" key="9">
    <source>
        <dbReference type="PROSITE" id="PS50937"/>
    </source>
</evidence>
<comment type="caution">
    <text evidence="10">The sequence shown here is derived from an EMBL/GenBank/DDBJ whole genome shotgun (WGS) entry which is preliminary data.</text>
</comment>
<dbReference type="PROSITE" id="PS50937">
    <property type="entry name" value="HTH_MERR_2"/>
    <property type="match status" value="1"/>
</dbReference>
<evidence type="ECO:0000256" key="3">
    <source>
        <dbReference type="ARBA" id="ARBA00022989"/>
    </source>
</evidence>
<feature type="domain" description="HTH merR-type" evidence="9">
    <location>
        <begin position="1"/>
        <end position="68"/>
    </location>
</feature>
<dbReference type="PANTHER" id="PTHR30204">
    <property type="entry name" value="REDOX-CYCLING DRUG-SENSING TRANSCRIPTIONAL ACTIVATOR SOXR"/>
    <property type="match status" value="1"/>
</dbReference>
<evidence type="ECO:0000313" key="11">
    <source>
        <dbReference type="Proteomes" id="UP001299220"/>
    </source>
</evidence>
<dbReference type="EMBL" id="JAFBIT010000003">
    <property type="protein sequence ID" value="MCF2652920.1"/>
    <property type="molecule type" value="Genomic_DNA"/>
</dbReference>
<evidence type="ECO:0000256" key="2">
    <source>
        <dbReference type="ARBA" id="ARBA00022692"/>
    </source>
</evidence>
<protein>
    <submittedName>
        <fullName evidence="10">MerR family transcriptional regulator</fullName>
    </submittedName>
</protein>
<proteinExistence type="predicted"/>
<name>A0ABS9CRL7_9FIRM</name>
<dbReference type="Pfam" id="PF13411">
    <property type="entry name" value="MerR_1"/>
    <property type="match status" value="1"/>
</dbReference>
<sequence>MTIKEMEERCAMDRANIRFYEREGLLSPERLANGYRDYTEQDAETLLRIKLLRSLRVPIEDIRAVQSGAQTLDAVLSDQLRMLETERENIACAEAVCRAIRTDGARFETLDAEKYLQKLEDGAPAESPYFSAKQDTIPPLTYPWRRLFAREIDLMLYGLPLNFLFSLVFRINPATDAGETANAAILLLGLLLMLFLEPLFLHLFGTTPGKAIFGLHLTDASGRRLSYAEGLRRTWTVFWRGYGLFIPVYILVRLWKSYKTCKANETEPWDDYPLSRLYTIRDTKPWRGVVFAAAYVLCTLLSNWAVEVSKLPPNRGELTVAAFAENYNYLCRYYDLEYSYTLGADGSWLPAATTRHDYGVIYLGSSPKPLTYTTDGDRLTGFSLSAEDCELLDVPSADKMAMLALAAVTAEPNAGVFSGAQNSVIKMLSGTPYNPAHYMWGGITIDYTIDFAETGETLSYRFEVKRTA</sequence>
<keyword evidence="4" id="KW-0805">Transcription regulation</keyword>
<evidence type="ECO:0000256" key="6">
    <source>
        <dbReference type="ARBA" id="ARBA00023136"/>
    </source>
</evidence>
<dbReference type="CDD" id="cd00592">
    <property type="entry name" value="HTH_MerR-like"/>
    <property type="match status" value="1"/>
</dbReference>
<gene>
    <name evidence="10" type="ORF">JQM67_09935</name>
</gene>
<dbReference type="Gene3D" id="1.10.1660.10">
    <property type="match status" value="1"/>
</dbReference>
<dbReference type="Proteomes" id="UP001299220">
    <property type="component" value="Unassembled WGS sequence"/>
</dbReference>
<evidence type="ECO:0000256" key="4">
    <source>
        <dbReference type="ARBA" id="ARBA00023015"/>
    </source>
</evidence>
<keyword evidence="5" id="KW-0238">DNA-binding</keyword>
<comment type="subcellular location">
    <subcellularLocation>
        <location evidence="1">Membrane</location>
        <topology evidence="1">Multi-pass membrane protein</topology>
    </subcellularLocation>
</comment>
<organism evidence="10 11">
    <name type="scientific">Anaeromassilibacillus senegalensis</name>
    <dbReference type="NCBI Taxonomy" id="1673717"/>
    <lineage>
        <taxon>Bacteria</taxon>
        <taxon>Bacillati</taxon>
        <taxon>Bacillota</taxon>
        <taxon>Clostridia</taxon>
        <taxon>Eubacteriales</taxon>
        <taxon>Acutalibacteraceae</taxon>
        <taxon>Anaeromassilibacillus</taxon>
    </lineage>
</organism>
<dbReference type="RefSeq" id="WP_235323959.1">
    <property type="nucleotide sequence ID" value="NZ_JAFBIT010000003.1"/>
</dbReference>
<dbReference type="Pfam" id="PF06271">
    <property type="entry name" value="RDD"/>
    <property type="match status" value="1"/>
</dbReference>
<keyword evidence="11" id="KW-1185">Reference proteome</keyword>
<dbReference type="PANTHER" id="PTHR30204:SF94">
    <property type="entry name" value="HEAVY METAL-DEPENDENT TRANSCRIPTIONAL REGULATOR HI_0293-RELATED"/>
    <property type="match status" value="1"/>
</dbReference>
<evidence type="ECO:0000256" key="8">
    <source>
        <dbReference type="SAM" id="Phobius"/>
    </source>
</evidence>
<evidence type="ECO:0000256" key="7">
    <source>
        <dbReference type="ARBA" id="ARBA00023163"/>
    </source>
</evidence>
<dbReference type="InterPro" id="IPR010432">
    <property type="entry name" value="RDD"/>
</dbReference>
<dbReference type="InterPro" id="IPR000551">
    <property type="entry name" value="MerR-type_HTH_dom"/>
</dbReference>
<reference evidence="10 11" key="1">
    <citation type="submission" date="2020-12" db="EMBL/GenBank/DDBJ databases">
        <title>Whole genome sequences of gut porcine anaerobes.</title>
        <authorList>
            <person name="Kubasova T."/>
            <person name="Jahodarova E."/>
            <person name="Rychlik I."/>
        </authorList>
    </citation>
    <scope>NUCLEOTIDE SEQUENCE [LARGE SCALE GENOMIC DNA]</scope>
    <source>
        <strain evidence="10 11">An867</strain>
    </source>
</reference>
<keyword evidence="3 8" id="KW-1133">Transmembrane helix</keyword>
<keyword evidence="2 8" id="KW-0812">Transmembrane</keyword>
<feature type="transmembrane region" description="Helical" evidence="8">
    <location>
        <begin position="183"/>
        <end position="204"/>
    </location>
</feature>
<evidence type="ECO:0000256" key="1">
    <source>
        <dbReference type="ARBA" id="ARBA00004141"/>
    </source>
</evidence>
<feature type="transmembrane region" description="Helical" evidence="8">
    <location>
        <begin position="237"/>
        <end position="255"/>
    </location>
</feature>
<accession>A0ABS9CRL7</accession>
<keyword evidence="6 8" id="KW-0472">Membrane</keyword>
<evidence type="ECO:0000313" key="10">
    <source>
        <dbReference type="EMBL" id="MCF2652920.1"/>
    </source>
</evidence>
<feature type="transmembrane region" description="Helical" evidence="8">
    <location>
        <begin position="286"/>
        <end position="306"/>
    </location>
</feature>
<dbReference type="InterPro" id="IPR009061">
    <property type="entry name" value="DNA-bd_dom_put_sf"/>
</dbReference>
<dbReference type="SMART" id="SM00422">
    <property type="entry name" value="HTH_MERR"/>
    <property type="match status" value="1"/>
</dbReference>
<keyword evidence="7" id="KW-0804">Transcription</keyword>
<feature type="transmembrane region" description="Helical" evidence="8">
    <location>
        <begin position="154"/>
        <end position="171"/>
    </location>
</feature>